<feature type="domain" description="N-acetyltransferase" evidence="2">
    <location>
        <begin position="17"/>
        <end position="186"/>
    </location>
</feature>
<accession>A0A947GJ35</accession>
<dbReference type="GO" id="GO:0008080">
    <property type="term" value="F:N-acetyltransferase activity"/>
    <property type="evidence" value="ECO:0007669"/>
    <property type="project" value="InterPro"/>
</dbReference>
<dbReference type="CDD" id="cd04301">
    <property type="entry name" value="NAT_SF"/>
    <property type="match status" value="1"/>
</dbReference>
<comment type="caution">
    <text evidence="3">The sequence shown here is derived from an EMBL/GenBank/DDBJ whole genome shotgun (WGS) entry which is preliminary data.</text>
</comment>
<reference evidence="3" key="2">
    <citation type="journal article" date="2021" name="Mar. Drugs">
        <title>Genome Reduction and Secondary Metabolism of the Marine Sponge-Associated Cyanobacterium Leptothoe.</title>
        <authorList>
            <person name="Konstantinou D."/>
            <person name="Popin R.V."/>
            <person name="Fewer D.P."/>
            <person name="Sivonen K."/>
            <person name="Gkelis S."/>
        </authorList>
    </citation>
    <scope>NUCLEOTIDE SEQUENCE</scope>
    <source>
        <strain evidence="3">TAU-MAC 1115</strain>
    </source>
</reference>
<dbReference type="Pfam" id="PF00583">
    <property type="entry name" value="Acetyltransf_1"/>
    <property type="match status" value="1"/>
</dbReference>
<dbReference type="PANTHER" id="PTHR13947">
    <property type="entry name" value="GNAT FAMILY N-ACETYLTRANSFERASE"/>
    <property type="match status" value="1"/>
</dbReference>
<dbReference type="EMBL" id="JADOES010000022">
    <property type="protein sequence ID" value="MBT9316209.1"/>
    <property type="molecule type" value="Genomic_DNA"/>
</dbReference>
<keyword evidence="1" id="KW-0808">Transferase</keyword>
<dbReference type="InterPro" id="IPR016181">
    <property type="entry name" value="Acyl_CoA_acyltransferase"/>
</dbReference>
<evidence type="ECO:0000259" key="2">
    <source>
        <dbReference type="PROSITE" id="PS51186"/>
    </source>
</evidence>
<dbReference type="Gene3D" id="3.40.630.30">
    <property type="match status" value="1"/>
</dbReference>
<dbReference type="SUPFAM" id="SSF55729">
    <property type="entry name" value="Acyl-CoA N-acyltransferases (Nat)"/>
    <property type="match status" value="1"/>
</dbReference>
<dbReference type="PANTHER" id="PTHR13947:SF37">
    <property type="entry name" value="LD18367P"/>
    <property type="match status" value="1"/>
</dbReference>
<protein>
    <submittedName>
        <fullName evidence="3">GNAT family N-acetyltransferase</fullName>
    </submittedName>
</protein>
<organism evidence="3 4">
    <name type="scientific">Leptothoe spongobia TAU-MAC 1115</name>
    <dbReference type="NCBI Taxonomy" id="1967444"/>
    <lineage>
        <taxon>Bacteria</taxon>
        <taxon>Bacillati</taxon>
        <taxon>Cyanobacteriota</taxon>
        <taxon>Cyanophyceae</taxon>
        <taxon>Nodosilineales</taxon>
        <taxon>Cymatolegaceae</taxon>
        <taxon>Leptothoe</taxon>
        <taxon>Leptothoe spongobia</taxon>
    </lineage>
</organism>
<proteinExistence type="predicted"/>
<evidence type="ECO:0000313" key="3">
    <source>
        <dbReference type="EMBL" id="MBT9316209.1"/>
    </source>
</evidence>
<evidence type="ECO:0000313" key="4">
    <source>
        <dbReference type="Proteomes" id="UP000717364"/>
    </source>
</evidence>
<evidence type="ECO:0000256" key="1">
    <source>
        <dbReference type="ARBA" id="ARBA00022679"/>
    </source>
</evidence>
<dbReference type="RefSeq" id="WP_215609275.1">
    <property type="nucleotide sequence ID" value="NZ_JADOES010000022.1"/>
</dbReference>
<dbReference type="Proteomes" id="UP000717364">
    <property type="component" value="Unassembled WGS sequence"/>
</dbReference>
<gene>
    <name evidence="3" type="ORF">IXB50_12330</name>
</gene>
<sequence length="190" mass="21428">MQIQQAKVSDLGQYATIPISFMVNSIIEVSGNSPDSFTLSEHPVPKPWLKDYDIYNSLLLLPTRFDLSNWAVFLASNDAQPIGGCVVAHNTPGVDMLQGRTDLAVLWDIRVAPNYRGRSVGRRLFEAAIAWARSRSCIELHVETQNINAPACFFYQSMGCTLLRFVRNAYDKCPGEHQLIWHRTLSRDTL</sequence>
<dbReference type="AlphaFoldDB" id="A0A947GJ35"/>
<name>A0A947GJ35_9CYAN</name>
<dbReference type="InterPro" id="IPR000182">
    <property type="entry name" value="GNAT_dom"/>
</dbReference>
<keyword evidence="4" id="KW-1185">Reference proteome</keyword>
<dbReference type="InterPro" id="IPR050769">
    <property type="entry name" value="NAT_camello-type"/>
</dbReference>
<reference evidence="3" key="1">
    <citation type="submission" date="2020-11" db="EMBL/GenBank/DDBJ databases">
        <authorList>
            <person name="Konstantinou D."/>
            <person name="Gkelis S."/>
            <person name="Popin R."/>
            <person name="Fewer D."/>
            <person name="Sivonen K."/>
        </authorList>
    </citation>
    <scope>NUCLEOTIDE SEQUENCE</scope>
    <source>
        <strain evidence="3">TAU-MAC 1115</strain>
    </source>
</reference>
<dbReference type="PROSITE" id="PS51186">
    <property type="entry name" value="GNAT"/>
    <property type="match status" value="1"/>
</dbReference>